<keyword evidence="5 9" id="KW-0812">Transmembrane</keyword>
<feature type="transmembrane region" description="Helical" evidence="9">
    <location>
        <begin position="299"/>
        <end position="321"/>
    </location>
</feature>
<keyword evidence="7" id="KW-0406">Ion transport</keyword>
<feature type="transmembrane region" description="Helical" evidence="9">
    <location>
        <begin position="267"/>
        <end position="287"/>
    </location>
</feature>
<keyword evidence="8 9" id="KW-0472">Membrane</keyword>
<evidence type="ECO:0000256" key="5">
    <source>
        <dbReference type="ARBA" id="ARBA00022692"/>
    </source>
</evidence>
<dbReference type="Pfam" id="PF00999">
    <property type="entry name" value="Na_H_Exchanger"/>
    <property type="match status" value="1"/>
</dbReference>
<organism evidence="11 12">
    <name type="scientific">Svornostia abyssi</name>
    <dbReference type="NCBI Taxonomy" id="2898438"/>
    <lineage>
        <taxon>Bacteria</taxon>
        <taxon>Bacillati</taxon>
        <taxon>Actinomycetota</taxon>
        <taxon>Thermoleophilia</taxon>
        <taxon>Solirubrobacterales</taxon>
        <taxon>Baekduiaceae</taxon>
        <taxon>Svornostia</taxon>
    </lineage>
</organism>
<evidence type="ECO:0000256" key="4">
    <source>
        <dbReference type="ARBA" id="ARBA00022449"/>
    </source>
</evidence>
<proteinExistence type="inferred from homology"/>
<keyword evidence="12" id="KW-1185">Reference proteome</keyword>
<feature type="transmembrane region" description="Helical" evidence="9">
    <location>
        <begin position="118"/>
        <end position="137"/>
    </location>
</feature>
<comment type="similarity">
    <text evidence="2">Belongs to the monovalent cation:proton antiporter 2 (CPA2) transporter (TC 2.A.37) family.</text>
</comment>
<evidence type="ECO:0000256" key="1">
    <source>
        <dbReference type="ARBA" id="ARBA00004141"/>
    </source>
</evidence>
<feature type="transmembrane region" description="Helical" evidence="9">
    <location>
        <begin position="333"/>
        <end position="352"/>
    </location>
</feature>
<comment type="subcellular location">
    <subcellularLocation>
        <location evidence="1">Membrane</location>
        <topology evidence="1">Multi-pass membrane protein</topology>
    </subcellularLocation>
</comment>
<evidence type="ECO:0000256" key="9">
    <source>
        <dbReference type="SAM" id="Phobius"/>
    </source>
</evidence>
<keyword evidence="4" id="KW-0050">Antiport</keyword>
<evidence type="ECO:0000313" key="12">
    <source>
        <dbReference type="Proteomes" id="UP001058860"/>
    </source>
</evidence>
<dbReference type="Proteomes" id="UP001058860">
    <property type="component" value="Chromosome"/>
</dbReference>
<dbReference type="InterPro" id="IPR006153">
    <property type="entry name" value="Cation/H_exchanger_TM"/>
</dbReference>
<accession>A0ABY5PB08</accession>
<feature type="transmembrane region" description="Helical" evidence="9">
    <location>
        <begin position="149"/>
        <end position="170"/>
    </location>
</feature>
<feature type="transmembrane region" description="Helical" evidence="9">
    <location>
        <begin position="58"/>
        <end position="78"/>
    </location>
</feature>
<gene>
    <name evidence="11" type="ORF">LRS13_14170</name>
</gene>
<evidence type="ECO:0000256" key="3">
    <source>
        <dbReference type="ARBA" id="ARBA00022448"/>
    </source>
</evidence>
<feature type="transmembrane region" description="Helical" evidence="9">
    <location>
        <begin position="6"/>
        <end position="22"/>
    </location>
</feature>
<feature type="domain" description="Cation/H+ exchanger transmembrane" evidence="10">
    <location>
        <begin position="19"/>
        <end position="378"/>
    </location>
</feature>
<reference evidence="12" key="1">
    <citation type="submission" date="2021-11" db="EMBL/GenBank/DDBJ databases">
        <title>Cultivation dependent microbiological survey of springs from the worlds oldest radium mine currently devoted to the extraction of radon-saturated water.</title>
        <authorList>
            <person name="Kapinusova G."/>
            <person name="Smrhova T."/>
            <person name="Strejcek M."/>
            <person name="Suman J."/>
            <person name="Jani K."/>
            <person name="Pajer P."/>
            <person name="Uhlik O."/>
        </authorList>
    </citation>
    <scope>NUCLEOTIDE SEQUENCE [LARGE SCALE GENOMIC DNA]</scope>
    <source>
        <strain evidence="12">J379</strain>
    </source>
</reference>
<keyword evidence="6 9" id="KW-1133">Transmembrane helix</keyword>
<dbReference type="Gene3D" id="1.20.1530.20">
    <property type="match status" value="1"/>
</dbReference>
<evidence type="ECO:0000313" key="11">
    <source>
        <dbReference type="EMBL" id="UUY01869.1"/>
    </source>
</evidence>
<feature type="transmembrane region" description="Helical" evidence="9">
    <location>
        <begin position="90"/>
        <end position="112"/>
    </location>
</feature>
<feature type="transmembrane region" description="Helical" evidence="9">
    <location>
        <begin position="29"/>
        <end position="46"/>
    </location>
</feature>
<protein>
    <submittedName>
        <fullName evidence="11">Cation:proton antiporter</fullName>
    </submittedName>
</protein>
<dbReference type="RefSeq" id="WP_353862410.1">
    <property type="nucleotide sequence ID" value="NZ_CP088295.1"/>
</dbReference>
<dbReference type="EMBL" id="CP088295">
    <property type="protein sequence ID" value="UUY01869.1"/>
    <property type="molecule type" value="Genomic_DNA"/>
</dbReference>
<feature type="transmembrane region" description="Helical" evidence="9">
    <location>
        <begin position="176"/>
        <end position="196"/>
    </location>
</feature>
<evidence type="ECO:0000256" key="8">
    <source>
        <dbReference type="ARBA" id="ARBA00023136"/>
    </source>
</evidence>
<dbReference type="PANTHER" id="PTHR43562">
    <property type="entry name" value="NAPA-TYPE SODIUM/HYDROGEN ANTIPORTER"/>
    <property type="match status" value="1"/>
</dbReference>
<evidence type="ECO:0000256" key="2">
    <source>
        <dbReference type="ARBA" id="ARBA00005551"/>
    </source>
</evidence>
<name>A0ABY5PB08_9ACTN</name>
<dbReference type="InterPro" id="IPR038770">
    <property type="entry name" value="Na+/solute_symporter_sf"/>
</dbReference>
<evidence type="ECO:0000259" key="10">
    <source>
        <dbReference type="Pfam" id="PF00999"/>
    </source>
</evidence>
<sequence length="400" mass="41984">MIEVDGTSFLVVVGVALVAAVLSARLARWLPLPVVVLELILGIIVGPEVLGLAAPDDFIEFFASLGLGMLFFFAGYEIDLERIRGVPLKLAAVGWIISLALAYAIGGILAALGIVISLLFVGTAMSTTAIGTLIPILSDAGEMKTRFGTFLLAAGAIGEFGPILLITLFFSATSPVTSALLLFAFVVIAVVTAVVATRSVVTGWDAIERTLETSGQIAIRGSVFVVFALAALASELGLDLLLGGFVAGIIVRLALKGREVPVFESKLTAVGYGFLIPFFFVTSGLNFDIAALVEDPVNLLKVVMFLALFLVVRGTPAMLLYRKVFDARDRMALAFFSATQLPLVVAITTIAVEQKEMRSSTSASLVGAAILSTMIFPLVGLKLRGDRSSAAAAEPGWAPS</sequence>
<dbReference type="PANTHER" id="PTHR43562:SF1">
    <property type="entry name" value="NA(+)_H(+) ANTIPORTER YJBQ-RELATED"/>
    <property type="match status" value="1"/>
</dbReference>
<feature type="transmembrane region" description="Helical" evidence="9">
    <location>
        <begin position="364"/>
        <end position="381"/>
    </location>
</feature>
<evidence type="ECO:0000256" key="7">
    <source>
        <dbReference type="ARBA" id="ARBA00023065"/>
    </source>
</evidence>
<evidence type="ECO:0000256" key="6">
    <source>
        <dbReference type="ARBA" id="ARBA00022989"/>
    </source>
</evidence>
<keyword evidence="3" id="KW-0813">Transport</keyword>